<dbReference type="InterPro" id="IPR000182">
    <property type="entry name" value="GNAT_dom"/>
</dbReference>
<sequence>MLTVHYIDNEEELLQEAFTIRETVFVKEQHVSKEEEYDEFEASSRHFLAYYEGNPCGTARWRYTEKGIKLERFAVLAEFRSKKVGSALLQALLNDVAAQNDTAGKLIYLHAQVTAMPFYAHFGFSPVGEMFEECNIQHYKMIKTNI</sequence>
<dbReference type="EMBL" id="JASJOS010000003">
    <property type="protein sequence ID" value="MDJ1480558.1"/>
    <property type="molecule type" value="Genomic_DNA"/>
</dbReference>
<dbReference type="GO" id="GO:0016747">
    <property type="term" value="F:acyltransferase activity, transferring groups other than amino-acyl groups"/>
    <property type="evidence" value="ECO:0007669"/>
    <property type="project" value="InterPro"/>
</dbReference>
<dbReference type="EC" id="2.3.1.-" evidence="2"/>
<dbReference type="AlphaFoldDB" id="A0AAE3U7W5"/>
<dbReference type="Proteomes" id="UP001241110">
    <property type="component" value="Unassembled WGS sequence"/>
</dbReference>
<organism evidence="2 3">
    <name type="scientific">Xanthocytophaga flava</name>
    <dbReference type="NCBI Taxonomy" id="3048013"/>
    <lineage>
        <taxon>Bacteria</taxon>
        <taxon>Pseudomonadati</taxon>
        <taxon>Bacteroidota</taxon>
        <taxon>Cytophagia</taxon>
        <taxon>Cytophagales</taxon>
        <taxon>Rhodocytophagaceae</taxon>
        <taxon>Xanthocytophaga</taxon>
    </lineage>
</organism>
<dbReference type="SUPFAM" id="SSF55729">
    <property type="entry name" value="Acyl-CoA N-acyltransferases (Nat)"/>
    <property type="match status" value="1"/>
</dbReference>
<keyword evidence="2" id="KW-0808">Transferase</keyword>
<dbReference type="PROSITE" id="PS51186">
    <property type="entry name" value="GNAT"/>
    <property type="match status" value="1"/>
</dbReference>
<proteinExistence type="predicted"/>
<evidence type="ECO:0000313" key="3">
    <source>
        <dbReference type="Proteomes" id="UP001241110"/>
    </source>
</evidence>
<dbReference type="RefSeq" id="WP_313977327.1">
    <property type="nucleotide sequence ID" value="NZ_JASJOS010000003.1"/>
</dbReference>
<keyword evidence="2" id="KW-0012">Acyltransferase</keyword>
<reference evidence="2" key="1">
    <citation type="submission" date="2023-05" db="EMBL/GenBank/DDBJ databases">
        <authorList>
            <person name="Zhang X."/>
        </authorList>
    </citation>
    <scope>NUCLEOTIDE SEQUENCE</scope>
    <source>
        <strain evidence="2">YF14B1</strain>
    </source>
</reference>
<evidence type="ECO:0000313" key="2">
    <source>
        <dbReference type="EMBL" id="MDJ1480558.1"/>
    </source>
</evidence>
<name>A0AAE3U7W5_9BACT</name>
<comment type="caution">
    <text evidence="2">The sequence shown here is derived from an EMBL/GenBank/DDBJ whole genome shotgun (WGS) entry which is preliminary data.</text>
</comment>
<dbReference type="CDD" id="cd04301">
    <property type="entry name" value="NAT_SF"/>
    <property type="match status" value="1"/>
</dbReference>
<accession>A0AAE3U7W5</accession>
<feature type="domain" description="N-acetyltransferase" evidence="1">
    <location>
        <begin position="4"/>
        <end position="146"/>
    </location>
</feature>
<gene>
    <name evidence="2" type="ORF">QNI16_08685</name>
</gene>
<dbReference type="InterPro" id="IPR016181">
    <property type="entry name" value="Acyl_CoA_acyltransferase"/>
</dbReference>
<dbReference type="Gene3D" id="3.40.630.30">
    <property type="match status" value="1"/>
</dbReference>
<dbReference type="Pfam" id="PF13673">
    <property type="entry name" value="Acetyltransf_10"/>
    <property type="match status" value="1"/>
</dbReference>
<evidence type="ECO:0000259" key="1">
    <source>
        <dbReference type="PROSITE" id="PS51186"/>
    </source>
</evidence>
<protein>
    <submittedName>
        <fullName evidence="2">GNAT family N-acetyltransferase</fullName>
        <ecNumber evidence="2">2.3.1.-</ecNumber>
    </submittedName>
</protein>